<feature type="transmembrane region" description="Helical" evidence="1">
    <location>
        <begin position="987"/>
        <end position="1010"/>
    </location>
</feature>
<feature type="transmembrane region" description="Helical" evidence="1">
    <location>
        <begin position="363"/>
        <end position="382"/>
    </location>
</feature>
<keyword evidence="3" id="KW-1185">Reference proteome</keyword>
<dbReference type="Gene3D" id="3.30.2090.10">
    <property type="entry name" value="Multidrug efflux transporter AcrB TolC docking domain, DN and DC subdomains"/>
    <property type="match status" value="2"/>
</dbReference>
<feature type="transmembrane region" description="Helical" evidence="1">
    <location>
        <begin position="908"/>
        <end position="929"/>
    </location>
</feature>
<dbReference type="PRINTS" id="PR00702">
    <property type="entry name" value="ACRIFLAVINRP"/>
</dbReference>
<feature type="transmembrane region" description="Helical" evidence="1">
    <location>
        <begin position="388"/>
        <end position="412"/>
    </location>
</feature>
<organism evidence="2 3">
    <name type="scientific">Henriciella mobilis</name>
    <dbReference type="NCBI Taxonomy" id="2305467"/>
    <lineage>
        <taxon>Bacteria</taxon>
        <taxon>Pseudomonadati</taxon>
        <taxon>Pseudomonadota</taxon>
        <taxon>Alphaproteobacteria</taxon>
        <taxon>Hyphomonadales</taxon>
        <taxon>Hyphomonadaceae</taxon>
        <taxon>Henriciella</taxon>
    </lineage>
</organism>
<name>A0A399RCW6_9PROT</name>
<dbReference type="SUPFAM" id="SSF82693">
    <property type="entry name" value="Multidrug efflux transporter AcrB pore domain, PN1, PN2, PC1 and PC2 subdomains"/>
    <property type="match status" value="3"/>
</dbReference>
<dbReference type="InterPro" id="IPR001036">
    <property type="entry name" value="Acrflvin-R"/>
</dbReference>
<feature type="transmembrane region" description="Helical" evidence="1">
    <location>
        <begin position="433"/>
        <end position="453"/>
    </location>
</feature>
<reference evidence="2 3" key="1">
    <citation type="submission" date="2018-08" db="EMBL/GenBank/DDBJ databases">
        <title>Henriciella mobilis sp. nov., isolated from seawater.</title>
        <authorList>
            <person name="Cheng H."/>
            <person name="Wu Y.-H."/>
            <person name="Xu X.-W."/>
            <person name="Guo L.-L."/>
        </authorList>
    </citation>
    <scope>NUCLEOTIDE SEQUENCE [LARGE SCALE GENOMIC DNA]</scope>
    <source>
        <strain evidence="2 3">JN25</strain>
    </source>
</reference>
<feature type="transmembrane region" description="Helical" evidence="1">
    <location>
        <begin position="12"/>
        <end position="31"/>
    </location>
</feature>
<dbReference type="Pfam" id="PF00873">
    <property type="entry name" value="ACR_tran"/>
    <property type="match status" value="1"/>
</dbReference>
<dbReference type="GO" id="GO:0005886">
    <property type="term" value="C:plasma membrane"/>
    <property type="evidence" value="ECO:0007669"/>
    <property type="project" value="TreeGrafter"/>
</dbReference>
<keyword evidence="1" id="KW-1133">Transmembrane helix</keyword>
<feature type="transmembrane region" description="Helical" evidence="1">
    <location>
        <begin position="465"/>
        <end position="488"/>
    </location>
</feature>
<dbReference type="PANTHER" id="PTHR32063:SF0">
    <property type="entry name" value="SWARMING MOTILITY PROTEIN SWRC"/>
    <property type="match status" value="1"/>
</dbReference>
<feature type="transmembrane region" description="Helical" evidence="1">
    <location>
        <begin position="957"/>
        <end position="975"/>
    </location>
</feature>
<dbReference type="EMBL" id="QWFX01000012">
    <property type="protein sequence ID" value="RIJ29278.1"/>
    <property type="molecule type" value="Genomic_DNA"/>
</dbReference>
<dbReference type="InterPro" id="IPR027463">
    <property type="entry name" value="AcrB_DN_DC_subdom"/>
</dbReference>
<evidence type="ECO:0000313" key="2">
    <source>
        <dbReference type="EMBL" id="RIJ29278.1"/>
    </source>
</evidence>
<dbReference type="Gene3D" id="1.20.1640.10">
    <property type="entry name" value="Multidrug efflux transporter AcrB transmembrane domain"/>
    <property type="match status" value="2"/>
</dbReference>
<feature type="transmembrane region" description="Helical" evidence="1">
    <location>
        <begin position="336"/>
        <end position="356"/>
    </location>
</feature>
<evidence type="ECO:0000313" key="3">
    <source>
        <dbReference type="Proteomes" id="UP000266385"/>
    </source>
</evidence>
<proteinExistence type="predicted"/>
<dbReference type="Gene3D" id="3.30.70.1440">
    <property type="entry name" value="Multidrug efflux transporter AcrB pore domain"/>
    <property type="match status" value="1"/>
</dbReference>
<dbReference type="Gene3D" id="3.30.70.1430">
    <property type="entry name" value="Multidrug efflux transporter AcrB pore domain"/>
    <property type="match status" value="2"/>
</dbReference>
<feature type="transmembrane region" description="Helical" evidence="1">
    <location>
        <begin position="523"/>
        <end position="545"/>
    </location>
</feature>
<dbReference type="Proteomes" id="UP000266385">
    <property type="component" value="Unassembled WGS sequence"/>
</dbReference>
<dbReference type="AlphaFoldDB" id="A0A399RCW6"/>
<evidence type="ECO:0000256" key="1">
    <source>
        <dbReference type="SAM" id="Phobius"/>
    </source>
</evidence>
<protein>
    <submittedName>
        <fullName evidence="2">Efflux RND transporter permease subunit</fullName>
    </submittedName>
</protein>
<sequence length="1053" mass="112999">MMWLVDISIRRAVFAVMLIASLVGLGVMSMGRLGVDLFPDVEFPYVNVTATLDGASAETMESEVTDILEEYINTIDGIETLQSFSSEGRAQILIEFNLSSNAREKVQDVRDKVQVALAELPPDMDPPIVDKVDPDAAPIISVMIAGDLPIAELTAFADDVAKERLQRLDGVGAVKLVGGRERAVRIWLDNERLRAFGVTADDVRRAIQSEHAKLPGGRMETAARTREFGVKTVAEVTRANGFADLPVAYRENGVTIRISDVARVEDGLEDERSAAFLNGRRGISLDIRKQSGQNTVEVAHKVKAAAEDLRALAPAGVTIVATRDVSKFIESSIEDVTHDVVIAIGLVVAVTFVFLLNFRATIIVALAIPTSLVATFFGFYLLGFSINVLTLLALTVAIGLLVDDAIVVIEAIMKELEEGKSPPEAALDGTRKVGLAVVAGTAATLAVFVPIAFMDGIVGRFFFQYGLTIVFSVSVSLLVALTLTPMLASRILTSSGVSPVFRPLEAFWDSTDRAYAGLVKLAVRFRIVVILIACASVFAGAWYAARVPSGFTSRADRSEFQGSIELPLGTGVVSALDAAQKIDAELRKIEHVEEVFVSIGAGAQAEARVIDLYASLTPKQERQTGQFEIMDQARKAIRIASPEAVKISVLEVPWVSGTTSGSSDIDLLLKGSDLNSLAQYGDHLVREMRARPDFADVRTSFESGRPEAQILFDRTRAGDQGVSARALADTARIALGGLDAGTFEEGGKRYDVRLRLEEDQRESVRDFDRIQVRGADGRLVDIGAVSRVEFASGPSQIDRSDRARKISVLASSATGVSLGEATTTLIEVLEVNPPPAGITYSVGGMSERMQETAGAIGFALLLALLALYMVLASQFNSFVQPLLIMVTAPLSFSGAFAGLYYFGLESSLFAQIGLIGLMGIVMKNGILLVDRANQLIAEGMTERNAILQACPERLRPVLMTAFSAIFGMVPVALATSDGAEWRNALGALLIGGLTSSTILTLVVIPAVFMIPSDVANVVRKLTRLFLWPLTRLRRGEDAARSAALTGGATEDVI</sequence>
<comment type="caution">
    <text evidence="2">The sequence shown here is derived from an EMBL/GenBank/DDBJ whole genome shotgun (WGS) entry which is preliminary data.</text>
</comment>
<gene>
    <name evidence="2" type="ORF">D1223_10045</name>
</gene>
<dbReference type="OrthoDB" id="174266at2"/>
<dbReference type="SUPFAM" id="SSF82866">
    <property type="entry name" value="Multidrug efflux transporter AcrB transmembrane domain"/>
    <property type="match status" value="2"/>
</dbReference>
<dbReference type="PANTHER" id="PTHR32063">
    <property type="match status" value="1"/>
</dbReference>
<accession>A0A399RCW6</accession>
<keyword evidence="1" id="KW-0472">Membrane</keyword>
<feature type="transmembrane region" description="Helical" evidence="1">
    <location>
        <begin position="882"/>
        <end position="902"/>
    </location>
</feature>
<dbReference type="SUPFAM" id="SSF82714">
    <property type="entry name" value="Multidrug efflux transporter AcrB TolC docking domain, DN and DC subdomains"/>
    <property type="match status" value="2"/>
</dbReference>
<dbReference type="RefSeq" id="WP_119376306.1">
    <property type="nucleotide sequence ID" value="NZ_QWFX01000012.1"/>
</dbReference>
<dbReference type="GO" id="GO:0042910">
    <property type="term" value="F:xenobiotic transmembrane transporter activity"/>
    <property type="evidence" value="ECO:0007669"/>
    <property type="project" value="TreeGrafter"/>
</dbReference>
<keyword evidence="1" id="KW-0812">Transmembrane</keyword>
<feature type="transmembrane region" description="Helical" evidence="1">
    <location>
        <begin position="852"/>
        <end position="870"/>
    </location>
</feature>
<dbReference type="Gene3D" id="3.30.70.1320">
    <property type="entry name" value="Multidrug efflux transporter AcrB pore domain like"/>
    <property type="match status" value="1"/>
</dbReference>